<evidence type="ECO:0000313" key="1">
    <source>
        <dbReference type="EMBL" id="ACE06185.1"/>
    </source>
</evidence>
<protein>
    <recommendedName>
        <fullName evidence="3">Ankyrin</fullName>
    </recommendedName>
</protein>
<organism evidence="1 2">
    <name type="scientific">Amoebophilus asiaticus (strain 5a2)</name>
    <dbReference type="NCBI Taxonomy" id="452471"/>
    <lineage>
        <taxon>Bacteria</taxon>
        <taxon>Pseudomonadati</taxon>
        <taxon>Bacteroidota</taxon>
        <taxon>Cytophagia</taxon>
        <taxon>Cytophagales</taxon>
        <taxon>Amoebophilaceae</taxon>
        <taxon>Candidatus Amoebophilus</taxon>
    </lineage>
</organism>
<evidence type="ECO:0008006" key="3">
    <source>
        <dbReference type="Google" id="ProtNLM"/>
    </source>
</evidence>
<dbReference type="HOGENOM" id="CLU_2969134_0_0_10"/>
<dbReference type="EMBL" id="CP001102">
    <property type="protein sequence ID" value="ACE06185.1"/>
    <property type="molecule type" value="Genomic_DNA"/>
</dbReference>
<sequence length="58" mass="6475">MEAVIQGLVSTVELLLQHPDINVNLKDEYGDTALDIAKNSEYLRHLNIASLIEAHMSK</sequence>
<dbReference type="InterPro" id="IPR002110">
    <property type="entry name" value="Ankyrin_rpt"/>
</dbReference>
<proteinExistence type="predicted"/>
<gene>
    <name evidence="1" type="ordered locus">Aasi_0809</name>
</gene>
<reference evidence="1 2" key="1">
    <citation type="journal article" date="2010" name="J. Bacteriol.">
        <title>The genome of the amoeba symbiont 'Candidatus Amoebophilus asiaticus' reveals common mechanisms for host cell interaction among amoeba-associated bacteria.</title>
        <authorList>
            <person name="Schmitz-Esser S."/>
            <person name="Tischler P."/>
            <person name="Arnold R."/>
            <person name="Montanaro J."/>
            <person name="Wagner M."/>
            <person name="Rattei T."/>
            <person name="Horn M."/>
        </authorList>
    </citation>
    <scope>NUCLEOTIDE SEQUENCE [LARGE SCALE GENOMIC DNA]</scope>
    <source>
        <strain evidence="1 2">5a2</strain>
    </source>
</reference>
<evidence type="ECO:0000313" key="2">
    <source>
        <dbReference type="Proteomes" id="UP000001227"/>
    </source>
</evidence>
<dbReference type="SUPFAM" id="SSF48403">
    <property type="entry name" value="Ankyrin repeat"/>
    <property type="match status" value="1"/>
</dbReference>
<dbReference type="KEGG" id="aas:Aasi_0809"/>
<keyword evidence="2" id="KW-1185">Reference proteome</keyword>
<dbReference type="Proteomes" id="UP000001227">
    <property type="component" value="Chromosome"/>
</dbReference>
<dbReference type="AlphaFoldDB" id="B3ESI3"/>
<dbReference type="Gene3D" id="1.25.40.20">
    <property type="entry name" value="Ankyrin repeat-containing domain"/>
    <property type="match status" value="1"/>
</dbReference>
<dbReference type="Pfam" id="PF00023">
    <property type="entry name" value="Ank"/>
    <property type="match status" value="1"/>
</dbReference>
<accession>B3ESI3</accession>
<name>B3ESI3_AMOA5</name>
<dbReference type="InterPro" id="IPR036770">
    <property type="entry name" value="Ankyrin_rpt-contain_sf"/>
</dbReference>